<protein>
    <submittedName>
        <fullName evidence="1">Uncharacterized protein</fullName>
    </submittedName>
</protein>
<organism evidence="1 2">
    <name type="scientific">Falsiruegeria litorea R37</name>
    <dbReference type="NCBI Taxonomy" id="1200284"/>
    <lineage>
        <taxon>Bacteria</taxon>
        <taxon>Pseudomonadati</taxon>
        <taxon>Pseudomonadota</taxon>
        <taxon>Alphaproteobacteria</taxon>
        <taxon>Rhodobacterales</taxon>
        <taxon>Roseobacteraceae</taxon>
        <taxon>Falsiruegeria</taxon>
    </lineage>
</organism>
<proteinExistence type="predicted"/>
<dbReference type="Proteomes" id="UP000193077">
    <property type="component" value="Unassembled WGS sequence"/>
</dbReference>
<gene>
    <name evidence="1" type="ORF">TRL7639_01192</name>
</gene>
<name>A0A1Y5S481_9RHOB</name>
<dbReference type="EMBL" id="FWFO01000001">
    <property type="protein sequence ID" value="SLN29427.1"/>
    <property type="molecule type" value="Genomic_DNA"/>
</dbReference>
<evidence type="ECO:0000313" key="2">
    <source>
        <dbReference type="Proteomes" id="UP000193077"/>
    </source>
</evidence>
<keyword evidence="2" id="KW-1185">Reference proteome</keyword>
<evidence type="ECO:0000313" key="1">
    <source>
        <dbReference type="EMBL" id="SLN29427.1"/>
    </source>
</evidence>
<accession>A0A1Y5S481</accession>
<dbReference type="AlphaFoldDB" id="A0A1Y5S481"/>
<sequence length="440" mass="49103">MEDVELPDIPDMPSVQAADAFASVVTRDILRALPLLPNAFDFDHLGWEFFTQVSQLRFTHSLVCAVKLGTAELHQAVNQAAHAGNKHPTGPSKEAFVSVAELCSSIVPSVRYGVNVSVELRKLLRRLDEQRSLREAQLRQVFLLQDLDNFQEVSLDRPLFPSNQQQFSTNEVLSRVQSMIENLRNNPLVSDYWTDWYTGFVEGSPLDRELQRRVALIDDTIWNAGPEAVAAEIEKIREEYQRTVTPPPQRFPELEPNSTKRLITNAATISPALSGLSFQIENAQAQFHQFGYNQIPDTFLPLVELPALLNNISSKLDTPAPNTDVEDALRAEVGLLNAKVIALEAALEEALRNKATSFKGTLKEHVAKSLGDWKLYAAIVSGLFLLSGDDLTLKERGENLLKKREQLFGDVDPSPAAQSLFAKVQHAKDSKKDRRNWTGG</sequence>
<reference evidence="1 2" key="1">
    <citation type="submission" date="2017-03" db="EMBL/GenBank/DDBJ databases">
        <authorList>
            <person name="Afonso C.L."/>
            <person name="Miller P.J."/>
            <person name="Scott M.A."/>
            <person name="Spackman E."/>
            <person name="Goraichik I."/>
            <person name="Dimitrov K.M."/>
            <person name="Suarez D.L."/>
            <person name="Swayne D.E."/>
        </authorList>
    </citation>
    <scope>NUCLEOTIDE SEQUENCE [LARGE SCALE GENOMIC DNA]</scope>
    <source>
        <strain evidence="1 2">CECT 7639</strain>
    </source>
</reference>